<gene>
    <name evidence="2" type="ORF">F6R98_13235</name>
</gene>
<reference evidence="2 3" key="1">
    <citation type="submission" date="2019-09" db="EMBL/GenBank/DDBJ databases">
        <title>Ecophysiology of the spiral-shaped methanotroph Methylospira mobilis as revealed by the complete genome sequence.</title>
        <authorList>
            <person name="Oshkin I.Y."/>
            <person name="Dedysh S.N."/>
            <person name="Miroshnikov K."/>
            <person name="Danilova O.V."/>
            <person name="Hakobyan A."/>
            <person name="Liesack W."/>
        </authorList>
    </citation>
    <scope>NUCLEOTIDE SEQUENCE [LARGE SCALE GENOMIC DNA]</scope>
    <source>
        <strain evidence="2 3">Shm1</strain>
    </source>
</reference>
<evidence type="ECO:0000313" key="3">
    <source>
        <dbReference type="Proteomes" id="UP000325755"/>
    </source>
</evidence>
<feature type="signal peptide" evidence="1">
    <location>
        <begin position="1"/>
        <end position="28"/>
    </location>
</feature>
<dbReference type="AlphaFoldDB" id="A0A5Q0BMI8"/>
<dbReference type="InterPro" id="IPR032710">
    <property type="entry name" value="NTF2-like_dom_sf"/>
</dbReference>
<dbReference type="InParanoid" id="A0A5Q0BMI8"/>
<name>A0A5Q0BMI8_9GAMM</name>
<accession>A0A5Q0BMI8</accession>
<evidence type="ECO:0008006" key="4">
    <source>
        <dbReference type="Google" id="ProtNLM"/>
    </source>
</evidence>
<dbReference type="RefSeq" id="WP_153249444.1">
    <property type="nucleotide sequence ID" value="NZ_CP044205.1"/>
</dbReference>
<protein>
    <recommendedName>
        <fullName evidence="4">Nuclear transport factor 2 family protein</fullName>
    </recommendedName>
</protein>
<evidence type="ECO:0000256" key="1">
    <source>
        <dbReference type="SAM" id="SignalP"/>
    </source>
</evidence>
<keyword evidence="1" id="KW-0732">Signal</keyword>
<dbReference type="SUPFAM" id="SSF54427">
    <property type="entry name" value="NTF2-like"/>
    <property type="match status" value="1"/>
</dbReference>
<sequence>MKTIKTKTGMVIGAMLAALLFGNQPALAANKHKAEAAAGLTQQQVTQFLQQLDDQAMQKNVNGVMAHFDATAQVVVLAPTPQGPQPMNFGFEDYRRLMEATLSSAGEYKVRRQDVAVHVSGADKAVVTDINFETLVTQAKTIKTIANEQMEIVRVDGKLKLTRLNSQVLSTTE</sequence>
<feature type="chain" id="PRO_5025035935" description="Nuclear transport factor 2 family protein" evidence="1">
    <location>
        <begin position="29"/>
        <end position="173"/>
    </location>
</feature>
<dbReference type="Proteomes" id="UP000325755">
    <property type="component" value="Chromosome"/>
</dbReference>
<dbReference type="Gene3D" id="3.10.450.50">
    <property type="match status" value="1"/>
</dbReference>
<evidence type="ECO:0000313" key="2">
    <source>
        <dbReference type="EMBL" id="QFY43461.1"/>
    </source>
</evidence>
<keyword evidence="3" id="KW-1185">Reference proteome</keyword>
<proteinExistence type="predicted"/>
<organism evidence="2 3">
    <name type="scientific">Candidatus Methylospira mobilis</name>
    <dbReference type="NCBI Taxonomy" id="1808979"/>
    <lineage>
        <taxon>Bacteria</taxon>
        <taxon>Pseudomonadati</taxon>
        <taxon>Pseudomonadota</taxon>
        <taxon>Gammaproteobacteria</taxon>
        <taxon>Methylococcales</taxon>
        <taxon>Methylococcaceae</taxon>
        <taxon>Candidatus Methylospira</taxon>
    </lineage>
</organism>
<dbReference type="EMBL" id="CP044205">
    <property type="protein sequence ID" value="QFY43461.1"/>
    <property type="molecule type" value="Genomic_DNA"/>
</dbReference>
<dbReference type="KEGG" id="mmob:F6R98_13235"/>